<dbReference type="PROSITE" id="PS50043">
    <property type="entry name" value="HTH_LUXR_2"/>
    <property type="match status" value="1"/>
</dbReference>
<feature type="modified residue" description="4-aspartylphosphate" evidence="6">
    <location>
        <position position="58"/>
    </location>
</feature>
<dbReference type="InterPro" id="IPR039420">
    <property type="entry name" value="WalR-like"/>
</dbReference>
<evidence type="ECO:0000259" key="7">
    <source>
        <dbReference type="PROSITE" id="PS50043"/>
    </source>
</evidence>
<dbReference type="GO" id="GO:0003677">
    <property type="term" value="F:DNA binding"/>
    <property type="evidence" value="ECO:0007669"/>
    <property type="project" value="UniProtKB-KW"/>
</dbReference>
<accession>A0ABR6RDE5</accession>
<dbReference type="PANTHER" id="PTHR48111:SF1">
    <property type="entry name" value="TWO-COMPONENT RESPONSE REGULATOR ORR33"/>
    <property type="match status" value="1"/>
</dbReference>
<evidence type="ECO:0000256" key="3">
    <source>
        <dbReference type="ARBA" id="ARBA00023015"/>
    </source>
</evidence>
<dbReference type="PROSITE" id="PS50110">
    <property type="entry name" value="RESPONSE_REGULATORY"/>
    <property type="match status" value="1"/>
</dbReference>
<dbReference type="SUPFAM" id="SSF52172">
    <property type="entry name" value="CheY-like"/>
    <property type="match status" value="1"/>
</dbReference>
<dbReference type="Pfam" id="PF00072">
    <property type="entry name" value="Response_reg"/>
    <property type="match status" value="1"/>
</dbReference>
<dbReference type="InterPro" id="IPR016032">
    <property type="entry name" value="Sig_transdc_resp-reg_C-effctor"/>
</dbReference>
<evidence type="ECO:0000313" key="9">
    <source>
        <dbReference type="EMBL" id="MBB6577172.1"/>
    </source>
</evidence>
<dbReference type="EMBL" id="JACHKZ010000005">
    <property type="protein sequence ID" value="MBB6577172.1"/>
    <property type="molecule type" value="Genomic_DNA"/>
</dbReference>
<evidence type="ECO:0000313" key="10">
    <source>
        <dbReference type="Proteomes" id="UP000562492"/>
    </source>
</evidence>
<gene>
    <name evidence="9" type="ORF">HNP33_001223</name>
</gene>
<dbReference type="Pfam" id="PF00196">
    <property type="entry name" value="GerE"/>
    <property type="match status" value="1"/>
</dbReference>
<dbReference type="Proteomes" id="UP000562492">
    <property type="component" value="Unassembled WGS sequence"/>
</dbReference>
<dbReference type="CDD" id="cd06170">
    <property type="entry name" value="LuxR_C_like"/>
    <property type="match status" value="1"/>
</dbReference>
<dbReference type="SMART" id="SM00421">
    <property type="entry name" value="HTH_LUXR"/>
    <property type="match status" value="1"/>
</dbReference>
<dbReference type="PANTHER" id="PTHR48111">
    <property type="entry name" value="REGULATOR OF RPOS"/>
    <property type="match status" value="1"/>
</dbReference>
<dbReference type="SUPFAM" id="SSF46894">
    <property type="entry name" value="C-terminal effector domain of the bipartite response regulators"/>
    <property type="match status" value="1"/>
</dbReference>
<evidence type="ECO:0000256" key="6">
    <source>
        <dbReference type="PROSITE-ProRule" id="PRU00169"/>
    </source>
</evidence>
<dbReference type="InterPro" id="IPR001789">
    <property type="entry name" value="Sig_transdc_resp-reg_receiver"/>
</dbReference>
<keyword evidence="1 6" id="KW-0597">Phosphoprotein</keyword>
<evidence type="ECO:0000256" key="4">
    <source>
        <dbReference type="ARBA" id="ARBA00023125"/>
    </source>
</evidence>
<name>A0ABR6RDE5_9BURK</name>
<feature type="domain" description="Response regulatory" evidence="8">
    <location>
        <begin position="9"/>
        <end position="125"/>
    </location>
</feature>
<keyword evidence="10" id="KW-1185">Reference proteome</keyword>
<dbReference type="InterPro" id="IPR000792">
    <property type="entry name" value="Tscrpt_reg_LuxR_C"/>
</dbReference>
<dbReference type="PRINTS" id="PR00038">
    <property type="entry name" value="HTHLUXR"/>
</dbReference>
<dbReference type="InterPro" id="IPR011006">
    <property type="entry name" value="CheY-like_superfamily"/>
</dbReference>
<feature type="domain" description="HTH luxR-type" evidence="7">
    <location>
        <begin position="283"/>
        <end position="348"/>
    </location>
</feature>
<dbReference type="InterPro" id="IPR036388">
    <property type="entry name" value="WH-like_DNA-bd_sf"/>
</dbReference>
<keyword evidence="2" id="KW-0902">Two-component regulatory system</keyword>
<evidence type="ECO:0000259" key="8">
    <source>
        <dbReference type="PROSITE" id="PS50110"/>
    </source>
</evidence>
<comment type="caution">
    <text evidence="9">The sequence shown here is derived from an EMBL/GenBank/DDBJ whole genome shotgun (WGS) entry which is preliminary data.</text>
</comment>
<evidence type="ECO:0000256" key="2">
    <source>
        <dbReference type="ARBA" id="ARBA00023012"/>
    </source>
</evidence>
<keyword evidence="3" id="KW-0805">Transcription regulation</keyword>
<dbReference type="SMART" id="SM00448">
    <property type="entry name" value="REC"/>
    <property type="match status" value="1"/>
</dbReference>
<sequence length="357" mass="38702">MLKAIRRPLILCVEDEPLLLRDLCDELEEAGYQAIGVPDVPAALLVLSRMKPSLILCDVGLPGQSGLDLLAELRETDAHSSVPFLLLTALSDREHVLRGARAGADDYLVKPVDYDLLLATVAARLAKVQRLQRLQRDALQRSLDEAHRHWHGVLDSLGHCAVVCDGHLAIQFANRQAYALCHGDAQHSSPLVIDAAGQVVLRQVLAQHPGLRQFLRGRQESASFDVPAIPGGPPYWCLSIQSLSAREDSGEGECSEGAPDSRDQRFALFINGLQQSVKPSAEALARRFALTPAETQVARLLVDGMSKQQMCAQLQVSASTMAFHLRNMFAKTQTGRQAELVAVLLTAALGASPPALN</sequence>
<reference evidence="9 10" key="1">
    <citation type="submission" date="2020-08" db="EMBL/GenBank/DDBJ databases">
        <title>Functional genomics of gut bacteria from endangered species of beetles.</title>
        <authorList>
            <person name="Carlos-Shanley C."/>
        </authorList>
    </citation>
    <scope>NUCLEOTIDE SEQUENCE [LARGE SCALE GENOMIC DNA]</scope>
    <source>
        <strain evidence="9 10">S00124</strain>
    </source>
</reference>
<keyword evidence="4 9" id="KW-0238">DNA-binding</keyword>
<keyword evidence="5" id="KW-0804">Transcription</keyword>
<dbReference type="RefSeq" id="WP_184706363.1">
    <property type="nucleotide sequence ID" value="NZ_JACHKZ010000005.1"/>
</dbReference>
<organism evidence="9 10">
    <name type="scientific">Comamonas odontotermitis</name>
    <dbReference type="NCBI Taxonomy" id="379895"/>
    <lineage>
        <taxon>Bacteria</taxon>
        <taxon>Pseudomonadati</taxon>
        <taxon>Pseudomonadota</taxon>
        <taxon>Betaproteobacteria</taxon>
        <taxon>Burkholderiales</taxon>
        <taxon>Comamonadaceae</taxon>
        <taxon>Comamonas</taxon>
    </lineage>
</organism>
<evidence type="ECO:0000256" key="1">
    <source>
        <dbReference type="ARBA" id="ARBA00022553"/>
    </source>
</evidence>
<evidence type="ECO:0000256" key="5">
    <source>
        <dbReference type="ARBA" id="ARBA00023163"/>
    </source>
</evidence>
<dbReference type="Gene3D" id="3.40.50.2300">
    <property type="match status" value="1"/>
</dbReference>
<protein>
    <submittedName>
        <fullName evidence="9">DNA-binding response OmpR family regulator/DNA-binding CsgD family transcriptional regulator</fullName>
    </submittedName>
</protein>
<proteinExistence type="predicted"/>
<dbReference type="CDD" id="cd17574">
    <property type="entry name" value="REC_OmpR"/>
    <property type="match status" value="1"/>
</dbReference>
<dbReference type="Gene3D" id="1.10.10.10">
    <property type="entry name" value="Winged helix-like DNA-binding domain superfamily/Winged helix DNA-binding domain"/>
    <property type="match status" value="1"/>
</dbReference>